<keyword evidence="3" id="KW-0645">Protease</keyword>
<dbReference type="InterPro" id="IPR001940">
    <property type="entry name" value="Peptidase_S1C"/>
</dbReference>
<dbReference type="InterPro" id="IPR001478">
    <property type="entry name" value="PDZ"/>
</dbReference>
<keyword evidence="8" id="KW-0720">Serine protease</keyword>
<dbReference type="InterPro" id="IPR009003">
    <property type="entry name" value="Peptidase_S1_PA"/>
</dbReference>
<sequence length="495" mass="52267">MTVPFVSLTQPMTTSLRKAASIIALTMAGLMSACSGQTEPQDNYEGSGFHQQPLSTPNRKVPDSAIGMKSSFAPVVRDTAPAVVNVYAKRVTRRQVDPFWQMFGGVNPRPQVEQSLGSGVIVRGDGVVVTNNHVVQGGQEFMVVLNDRREFPAKLLLADERTDLAVLQLETSGEKFTTLNLDDGRDLEVGDLVLAIGNPFGVGQTVTNGIISALDRTDVGPGEGAFIQTDAAINPGNSGGALVDMDGDLIGINSFILSRSGSSAGVGFAIPSAMVRRVVDTALGGKSTLVRPWLGAKGDTVTSDIARSMNLARPEGVLVSDIYKGSPADQAGLRTGDVVTAVDGQPVNDARAIAYRLSVRNPGETAQLNIVRDGKPQSLKVKIQAPSATPAKDERLIKANVPLNGAKVVNMSPAVAEEAGIDIFAAPRGVLVYGLESNRVYAARAGFRPGDIIKDINGTPITSAAQLEQILNTRPASWKISIVRQGQTMTAQFRS</sequence>
<proteinExistence type="inferred from homology"/>
<dbReference type="PANTHER" id="PTHR22939">
    <property type="entry name" value="SERINE PROTEASE FAMILY S1C HTRA-RELATED"/>
    <property type="match status" value="1"/>
</dbReference>
<dbReference type="Gene3D" id="2.40.10.120">
    <property type="match status" value="1"/>
</dbReference>
<dbReference type="SMART" id="SM00228">
    <property type="entry name" value="PDZ"/>
    <property type="match status" value="2"/>
</dbReference>
<keyword evidence="12" id="KW-1185">Reference proteome</keyword>
<dbReference type="Gene3D" id="2.30.42.10">
    <property type="match status" value="2"/>
</dbReference>
<evidence type="ECO:0000256" key="7">
    <source>
        <dbReference type="ARBA" id="ARBA00022801"/>
    </source>
</evidence>
<dbReference type="PANTHER" id="PTHR22939:SF129">
    <property type="entry name" value="SERINE PROTEASE HTRA2, MITOCHONDRIAL"/>
    <property type="match status" value="1"/>
</dbReference>
<dbReference type="PROSITE" id="PS50106">
    <property type="entry name" value="PDZ"/>
    <property type="match status" value="2"/>
</dbReference>
<dbReference type="RefSeq" id="WP_272743613.1">
    <property type="nucleotide sequence ID" value="NZ_JAQQKV010000001.1"/>
</dbReference>
<dbReference type="NCBIfam" id="TIGR02037">
    <property type="entry name" value="degP_htrA_DO"/>
    <property type="match status" value="1"/>
</dbReference>
<keyword evidence="5" id="KW-0677">Repeat</keyword>
<evidence type="ECO:0000256" key="3">
    <source>
        <dbReference type="ARBA" id="ARBA00022670"/>
    </source>
</evidence>
<evidence type="ECO:0000256" key="8">
    <source>
        <dbReference type="ARBA" id="ARBA00022825"/>
    </source>
</evidence>
<reference evidence="11 12" key="1">
    <citation type="submission" date="2023-01" db="EMBL/GenBank/DDBJ databases">
        <title>Novel species of the genus Asticcacaulis isolated from rivers.</title>
        <authorList>
            <person name="Lu H."/>
        </authorList>
    </citation>
    <scope>NUCLEOTIDE SEQUENCE [LARGE SCALE GENOMIC DNA]</scope>
    <source>
        <strain evidence="11 12">LKC15W</strain>
    </source>
</reference>
<evidence type="ECO:0000256" key="5">
    <source>
        <dbReference type="ARBA" id="ARBA00022737"/>
    </source>
</evidence>
<protein>
    <submittedName>
        <fullName evidence="11">Do family serine endopeptidase</fullName>
        <ecNumber evidence="11">3.4.21.107</ecNumber>
    </submittedName>
</protein>
<dbReference type="Pfam" id="PF17820">
    <property type="entry name" value="PDZ_6"/>
    <property type="match status" value="1"/>
</dbReference>
<evidence type="ECO:0000256" key="1">
    <source>
        <dbReference type="ARBA" id="ARBA00004418"/>
    </source>
</evidence>
<dbReference type="InterPro" id="IPR036034">
    <property type="entry name" value="PDZ_sf"/>
</dbReference>
<dbReference type="Pfam" id="PF13365">
    <property type="entry name" value="Trypsin_2"/>
    <property type="match status" value="1"/>
</dbReference>
<evidence type="ECO:0000313" key="12">
    <source>
        <dbReference type="Proteomes" id="UP001218579"/>
    </source>
</evidence>
<evidence type="ECO:0000256" key="2">
    <source>
        <dbReference type="ARBA" id="ARBA00010541"/>
    </source>
</evidence>
<dbReference type="InterPro" id="IPR041489">
    <property type="entry name" value="PDZ_6"/>
</dbReference>
<keyword evidence="6" id="KW-0574">Periplasm</keyword>
<feature type="domain" description="PDZ" evidence="10">
    <location>
        <begin position="286"/>
        <end position="374"/>
    </location>
</feature>
<gene>
    <name evidence="11" type="ORF">PQU98_04120</name>
</gene>
<dbReference type="Proteomes" id="UP001218579">
    <property type="component" value="Unassembled WGS sequence"/>
</dbReference>
<dbReference type="EC" id="3.4.21.107" evidence="11"/>
<comment type="similarity">
    <text evidence="2">Belongs to the peptidase S1C family.</text>
</comment>
<keyword evidence="4" id="KW-0732">Signal</keyword>
<evidence type="ECO:0000259" key="10">
    <source>
        <dbReference type="PROSITE" id="PS50106"/>
    </source>
</evidence>
<keyword evidence="7 11" id="KW-0378">Hydrolase</keyword>
<evidence type="ECO:0000256" key="4">
    <source>
        <dbReference type="ARBA" id="ARBA00022729"/>
    </source>
</evidence>
<evidence type="ECO:0000256" key="9">
    <source>
        <dbReference type="SAM" id="MobiDB-lite"/>
    </source>
</evidence>
<name>A0ABT5HGB9_9CAUL</name>
<dbReference type="GO" id="GO:0016787">
    <property type="term" value="F:hydrolase activity"/>
    <property type="evidence" value="ECO:0007669"/>
    <property type="project" value="UniProtKB-KW"/>
</dbReference>
<dbReference type="SUPFAM" id="SSF50494">
    <property type="entry name" value="Trypsin-like serine proteases"/>
    <property type="match status" value="1"/>
</dbReference>
<comment type="caution">
    <text evidence="11">The sequence shown here is derived from an EMBL/GenBank/DDBJ whole genome shotgun (WGS) entry which is preliminary data.</text>
</comment>
<dbReference type="Pfam" id="PF13180">
    <property type="entry name" value="PDZ_2"/>
    <property type="match status" value="1"/>
</dbReference>
<dbReference type="CDD" id="cd10839">
    <property type="entry name" value="cpPDZ1_DegP-like"/>
    <property type="match status" value="1"/>
</dbReference>
<dbReference type="EMBL" id="JAQQKV010000001">
    <property type="protein sequence ID" value="MDC7675302.1"/>
    <property type="molecule type" value="Genomic_DNA"/>
</dbReference>
<feature type="compositionally biased region" description="Polar residues" evidence="9">
    <location>
        <begin position="49"/>
        <end position="58"/>
    </location>
</feature>
<dbReference type="SUPFAM" id="SSF50156">
    <property type="entry name" value="PDZ domain-like"/>
    <property type="match status" value="2"/>
</dbReference>
<evidence type="ECO:0000256" key="6">
    <source>
        <dbReference type="ARBA" id="ARBA00022764"/>
    </source>
</evidence>
<organism evidence="11 12">
    <name type="scientific">Asticcacaulis machinosus</name>
    <dbReference type="NCBI Taxonomy" id="2984211"/>
    <lineage>
        <taxon>Bacteria</taxon>
        <taxon>Pseudomonadati</taxon>
        <taxon>Pseudomonadota</taxon>
        <taxon>Alphaproteobacteria</taxon>
        <taxon>Caulobacterales</taxon>
        <taxon>Caulobacteraceae</taxon>
        <taxon>Asticcacaulis</taxon>
    </lineage>
</organism>
<evidence type="ECO:0000313" key="11">
    <source>
        <dbReference type="EMBL" id="MDC7675302.1"/>
    </source>
</evidence>
<feature type="region of interest" description="Disordered" evidence="9">
    <location>
        <begin position="35"/>
        <end position="61"/>
    </location>
</feature>
<dbReference type="PRINTS" id="PR00834">
    <property type="entry name" value="PROTEASES2C"/>
</dbReference>
<dbReference type="InterPro" id="IPR011782">
    <property type="entry name" value="Pept_S1C_Do"/>
</dbReference>
<comment type="subcellular location">
    <subcellularLocation>
        <location evidence="1">Periplasm</location>
    </subcellularLocation>
</comment>
<feature type="domain" description="PDZ" evidence="10">
    <location>
        <begin position="408"/>
        <end position="486"/>
    </location>
</feature>
<accession>A0ABT5HGB9</accession>